<feature type="active site" evidence="1">
    <location>
        <position position="179"/>
    </location>
</feature>
<evidence type="ECO:0000259" key="4">
    <source>
        <dbReference type="PROSITE" id="PS51459"/>
    </source>
</evidence>
<dbReference type="Proteomes" id="UP000712007">
    <property type="component" value="Unassembled WGS sequence"/>
</dbReference>
<reference evidence="5" key="2">
    <citation type="journal article" date="2021" name="PeerJ">
        <title>Extensive microbial diversity within the chicken gut microbiome revealed by metagenomics and culture.</title>
        <authorList>
            <person name="Gilroy R."/>
            <person name="Ravi A."/>
            <person name="Getino M."/>
            <person name="Pursley I."/>
            <person name="Horton D.L."/>
            <person name="Alikhan N.F."/>
            <person name="Baker D."/>
            <person name="Gharbi K."/>
            <person name="Hall N."/>
            <person name="Watson M."/>
            <person name="Adriaenssens E.M."/>
            <person name="Foster-Nyarko E."/>
            <person name="Jarju S."/>
            <person name="Secka A."/>
            <person name="Antonio M."/>
            <person name="Oren A."/>
            <person name="Chaudhuri R.R."/>
            <person name="La Ragione R."/>
            <person name="Hildebrand F."/>
            <person name="Pallen M.J."/>
        </authorList>
    </citation>
    <scope>NUCLEOTIDE SEQUENCE</scope>
    <source>
        <strain evidence="5">3924</strain>
    </source>
</reference>
<feature type="binding site" evidence="2">
    <location>
        <begin position="183"/>
        <end position="190"/>
    </location>
    <ligand>
        <name>ATP</name>
        <dbReference type="ChEBI" id="CHEBI:30616"/>
    </ligand>
</feature>
<name>A0A940DK03_9BACT</name>
<feature type="binding site" evidence="2">
    <location>
        <begin position="217"/>
        <end position="218"/>
    </location>
    <ligand>
        <name>ATP</name>
        <dbReference type="ChEBI" id="CHEBI:30616"/>
    </ligand>
</feature>
<feature type="site" description="Important for autoinhibition of adenylyltransferase activity" evidence="3">
    <location>
        <position position="49"/>
    </location>
</feature>
<dbReference type="InterPro" id="IPR003812">
    <property type="entry name" value="Fido"/>
</dbReference>
<feature type="domain" description="Fido" evidence="4">
    <location>
        <begin position="99"/>
        <end position="237"/>
    </location>
</feature>
<accession>A0A940DK03</accession>
<dbReference type="InterPro" id="IPR036597">
    <property type="entry name" value="Fido-like_dom_sf"/>
</dbReference>
<evidence type="ECO:0000256" key="1">
    <source>
        <dbReference type="PIRSR" id="PIRSR640198-1"/>
    </source>
</evidence>
<proteinExistence type="predicted"/>
<protein>
    <submittedName>
        <fullName evidence="5">Fic family protein</fullName>
    </submittedName>
</protein>
<dbReference type="SUPFAM" id="SSF140931">
    <property type="entry name" value="Fic-like"/>
    <property type="match status" value="1"/>
</dbReference>
<comment type="caution">
    <text evidence="5">The sequence shown here is derived from an EMBL/GenBank/DDBJ whole genome shotgun (WGS) entry which is preliminary data.</text>
</comment>
<dbReference type="Pfam" id="PF02661">
    <property type="entry name" value="Fic"/>
    <property type="match status" value="1"/>
</dbReference>
<dbReference type="GO" id="GO:0005524">
    <property type="term" value="F:ATP binding"/>
    <property type="evidence" value="ECO:0007669"/>
    <property type="project" value="UniProtKB-KW"/>
</dbReference>
<dbReference type="AlphaFoldDB" id="A0A940DK03"/>
<dbReference type="PANTHER" id="PTHR13504">
    <property type="entry name" value="FIDO DOMAIN-CONTAINING PROTEIN DDB_G0283145"/>
    <property type="match status" value="1"/>
</dbReference>
<organism evidence="5 6">
    <name type="scientific">Candidatus Aphodosoma intestinipullorum</name>
    <dbReference type="NCBI Taxonomy" id="2840674"/>
    <lineage>
        <taxon>Bacteria</taxon>
        <taxon>Pseudomonadati</taxon>
        <taxon>Bacteroidota</taxon>
        <taxon>Bacteroidia</taxon>
        <taxon>Bacteroidales</taxon>
        <taxon>Candidatus Aphodosoma</taxon>
    </lineage>
</organism>
<evidence type="ECO:0000256" key="2">
    <source>
        <dbReference type="PIRSR" id="PIRSR640198-2"/>
    </source>
</evidence>
<evidence type="ECO:0000313" key="5">
    <source>
        <dbReference type="EMBL" id="MBO8439866.1"/>
    </source>
</evidence>
<dbReference type="EMBL" id="JADIMV010000073">
    <property type="protein sequence ID" value="MBO8439866.1"/>
    <property type="molecule type" value="Genomic_DNA"/>
</dbReference>
<evidence type="ECO:0000256" key="3">
    <source>
        <dbReference type="PIRSR" id="PIRSR640198-3"/>
    </source>
</evidence>
<gene>
    <name evidence="5" type="ORF">IAC51_04370</name>
</gene>
<keyword evidence="2" id="KW-0067">ATP-binding</keyword>
<sequence length="255" mass="28810">MNQELREILQKCERLKTSLSAVRPLPAGALKKIVEAYNIEYTYESNRIEGNTLTLQETELVVNEGVIIAGKSMREHLEAINHAEAIDYIRDFAKSGVEISEGTIKEIHALILHGIDRDNAGRYRTVPVRISGSSHVPPQPYLLAERMERFMSRFHEMEAQGTHPVLTAAYLHEALVRIHPFVDGNGRTSRLLMNLYLLRNGYTIVNLKGSDDARRIYYDALETSHTDPLPFQRLVAEAEVLSLKSYLSVLGEPAE</sequence>
<evidence type="ECO:0000313" key="6">
    <source>
        <dbReference type="Proteomes" id="UP000712007"/>
    </source>
</evidence>
<dbReference type="PANTHER" id="PTHR13504:SF38">
    <property type="entry name" value="FIDO DOMAIN-CONTAINING PROTEIN"/>
    <property type="match status" value="1"/>
</dbReference>
<dbReference type="Gene3D" id="1.10.3290.10">
    <property type="entry name" value="Fido-like domain"/>
    <property type="match status" value="1"/>
</dbReference>
<reference evidence="5" key="1">
    <citation type="submission" date="2020-10" db="EMBL/GenBank/DDBJ databases">
        <authorList>
            <person name="Gilroy R."/>
        </authorList>
    </citation>
    <scope>NUCLEOTIDE SEQUENCE</scope>
    <source>
        <strain evidence="5">3924</strain>
    </source>
</reference>
<dbReference type="InterPro" id="IPR040198">
    <property type="entry name" value="Fido_containing"/>
</dbReference>
<dbReference type="PROSITE" id="PS51459">
    <property type="entry name" value="FIDO"/>
    <property type="match status" value="1"/>
</dbReference>
<keyword evidence="2" id="KW-0547">Nucleotide-binding</keyword>